<gene>
    <name evidence="1" type="ORF">I79_013898</name>
</gene>
<dbReference type="Proteomes" id="UP000001075">
    <property type="component" value="Unassembled WGS sequence"/>
</dbReference>
<dbReference type="EMBL" id="JH000669">
    <property type="protein sequence ID" value="EGV99324.1"/>
    <property type="molecule type" value="Genomic_DNA"/>
</dbReference>
<accession>G3HSQ4</accession>
<dbReference type="AlphaFoldDB" id="G3HSQ4"/>
<sequence length="88" mass="10035">MKPDFCLELDGGCGWDSSEQKGVSSFWLMNPCRYVCSVRNPTACIDTTLDQSLNKQIHIRPAYTHTKAEFLYSVTDPHIYIFVDISTK</sequence>
<name>G3HSQ4_CRIGR</name>
<proteinExistence type="predicted"/>
<protein>
    <submittedName>
        <fullName evidence="1">Uncharacterized protein</fullName>
    </submittedName>
</protein>
<organism evidence="1 2">
    <name type="scientific">Cricetulus griseus</name>
    <name type="common">Chinese hamster</name>
    <name type="synonym">Cricetulus barabensis griseus</name>
    <dbReference type="NCBI Taxonomy" id="10029"/>
    <lineage>
        <taxon>Eukaryota</taxon>
        <taxon>Metazoa</taxon>
        <taxon>Chordata</taxon>
        <taxon>Craniata</taxon>
        <taxon>Vertebrata</taxon>
        <taxon>Euteleostomi</taxon>
        <taxon>Mammalia</taxon>
        <taxon>Eutheria</taxon>
        <taxon>Euarchontoglires</taxon>
        <taxon>Glires</taxon>
        <taxon>Rodentia</taxon>
        <taxon>Myomorpha</taxon>
        <taxon>Muroidea</taxon>
        <taxon>Cricetidae</taxon>
        <taxon>Cricetinae</taxon>
        <taxon>Cricetulus</taxon>
    </lineage>
</organism>
<reference evidence="2" key="1">
    <citation type="journal article" date="2011" name="Nat. Biotechnol.">
        <title>The genomic sequence of the Chinese hamster ovary (CHO)-K1 cell line.</title>
        <authorList>
            <person name="Xu X."/>
            <person name="Nagarajan H."/>
            <person name="Lewis N.E."/>
            <person name="Pan S."/>
            <person name="Cai Z."/>
            <person name="Liu X."/>
            <person name="Chen W."/>
            <person name="Xie M."/>
            <person name="Wang W."/>
            <person name="Hammond S."/>
            <person name="Andersen M.R."/>
            <person name="Neff N."/>
            <person name="Passarelli B."/>
            <person name="Koh W."/>
            <person name="Fan H.C."/>
            <person name="Wang J."/>
            <person name="Gui Y."/>
            <person name="Lee K.H."/>
            <person name="Betenbaugh M.J."/>
            <person name="Quake S.R."/>
            <person name="Famili I."/>
            <person name="Palsson B.O."/>
            <person name="Wang J."/>
        </authorList>
    </citation>
    <scope>NUCLEOTIDE SEQUENCE [LARGE SCALE GENOMIC DNA]</scope>
    <source>
        <strain evidence="2">CHO K1 cell line</strain>
    </source>
</reference>
<evidence type="ECO:0000313" key="1">
    <source>
        <dbReference type="EMBL" id="EGV99324.1"/>
    </source>
</evidence>
<dbReference type="InParanoid" id="G3HSQ4"/>
<evidence type="ECO:0000313" key="2">
    <source>
        <dbReference type="Proteomes" id="UP000001075"/>
    </source>
</evidence>